<reference evidence="3" key="1">
    <citation type="journal article" date="2011" name="BMC Genomics">
        <title>Complete genome sequence of the filamentous anoxygenic phototrophic bacterium Chloroflexus aurantiacus.</title>
        <authorList>
            <person name="Tang K.H."/>
            <person name="Barry K."/>
            <person name="Chertkov O."/>
            <person name="Dalin E."/>
            <person name="Han C.S."/>
            <person name="Hauser L.J."/>
            <person name="Honchak B.M."/>
            <person name="Karbach L.E."/>
            <person name="Land M.L."/>
            <person name="Lapidus A."/>
            <person name="Larimer F.W."/>
            <person name="Mikhailova N."/>
            <person name="Pitluck S."/>
            <person name="Pierson B.K."/>
            <person name="Blankenship R.E."/>
        </authorList>
    </citation>
    <scope>NUCLEOTIDE SEQUENCE [LARGE SCALE GENOMIC DNA]</scope>
    <source>
        <strain evidence="3">ATCC 29366 / DSM 635 / J-10-fl</strain>
    </source>
</reference>
<dbReference type="eggNOG" id="ENOG502ZQ91">
    <property type="taxonomic scope" value="Bacteria"/>
</dbReference>
<gene>
    <name evidence="2" type="ordered locus">Caur_0767</name>
</gene>
<accession>A9WG84</accession>
<dbReference type="AlphaFoldDB" id="A9WG84"/>
<sequence length="100" mass="11147">MAHASRSHTPTPVTEPAPVLSTPETAFRRQPPFLMWYDDNPKTPVARKITEAIEAYKARFPGVQPTLVLVNEAEVTTIEGITVRAMPTVSRNTYWVGQIV</sequence>
<dbReference type="KEGG" id="cau:Caur_0767"/>
<organism evidence="2 3">
    <name type="scientific">Chloroflexus aurantiacus (strain ATCC 29366 / DSM 635 / J-10-fl)</name>
    <dbReference type="NCBI Taxonomy" id="324602"/>
    <lineage>
        <taxon>Bacteria</taxon>
        <taxon>Bacillati</taxon>
        <taxon>Chloroflexota</taxon>
        <taxon>Chloroflexia</taxon>
        <taxon>Chloroflexales</taxon>
        <taxon>Chloroflexineae</taxon>
        <taxon>Chloroflexaceae</taxon>
        <taxon>Chloroflexus</taxon>
    </lineage>
</organism>
<dbReference type="EMBL" id="CP000909">
    <property type="protein sequence ID" value="ABY34005.1"/>
    <property type="molecule type" value="Genomic_DNA"/>
</dbReference>
<evidence type="ECO:0000256" key="1">
    <source>
        <dbReference type="SAM" id="MobiDB-lite"/>
    </source>
</evidence>
<dbReference type="HOGENOM" id="CLU_2300768_0_0_0"/>
<evidence type="ECO:0000313" key="2">
    <source>
        <dbReference type="EMBL" id="ABY34005.1"/>
    </source>
</evidence>
<evidence type="ECO:0000313" key="3">
    <source>
        <dbReference type="Proteomes" id="UP000002008"/>
    </source>
</evidence>
<dbReference type="Proteomes" id="UP000002008">
    <property type="component" value="Chromosome"/>
</dbReference>
<protein>
    <submittedName>
        <fullName evidence="2">Uncharacterized protein</fullName>
    </submittedName>
</protein>
<proteinExistence type="predicted"/>
<feature type="region of interest" description="Disordered" evidence="1">
    <location>
        <begin position="1"/>
        <end position="25"/>
    </location>
</feature>
<name>A9WG84_CHLAA</name>
<dbReference type="InParanoid" id="A9WG84"/>
<dbReference type="PATRIC" id="fig|324602.8.peg.873"/>
<dbReference type="EnsemblBacteria" id="ABY34005">
    <property type="protein sequence ID" value="ABY34005"/>
    <property type="gene ID" value="Caur_0767"/>
</dbReference>
<keyword evidence="3" id="KW-1185">Reference proteome</keyword>
<dbReference type="RefSeq" id="WP_012256661.1">
    <property type="nucleotide sequence ID" value="NC_010175.1"/>
</dbReference>